<name>A0A7W3MWT5_9ACTN</name>
<dbReference type="AlphaFoldDB" id="A0A7W3MWT5"/>
<evidence type="ECO:0000313" key="1">
    <source>
        <dbReference type="EMBL" id="MBA9003355.1"/>
    </source>
</evidence>
<dbReference type="Proteomes" id="UP000539313">
    <property type="component" value="Unassembled WGS sequence"/>
</dbReference>
<dbReference type="SUPFAM" id="SSF140864">
    <property type="entry name" value="TROVE domain-like"/>
    <property type="match status" value="1"/>
</dbReference>
<gene>
    <name evidence="1" type="ORF">HNR21_002237</name>
</gene>
<evidence type="ECO:0000313" key="2">
    <source>
        <dbReference type="Proteomes" id="UP000539313"/>
    </source>
</evidence>
<organism evidence="1 2">
    <name type="scientific">Thermomonospora cellulosilytica</name>
    <dbReference type="NCBI Taxonomy" id="1411118"/>
    <lineage>
        <taxon>Bacteria</taxon>
        <taxon>Bacillati</taxon>
        <taxon>Actinomycetota</taxon>
        <taxon>Actinomycetes</taxon>
        <taxon>Streptosporangiales</taxon>
        <taxon>Thermomonosporaceae</taxon>
        <taxon>Thermomonospora</taxon>
    </lineage>
</organism>
<sequence length="178" mass="19683">MTDVDWLTRMVGWLRDEAGMRTASVVAAAEGVRARLDASLSGGNRRLVDAALRRADEPGELIAHWHARYGRALPQPVKRGIADAVRRLYDERSLIKYDAGAFRFGDVLELTHPVPVTARQGDLFRHAIDRRHGRDRQIPGSLEILRARAGLLALPVAERRALLDRPNAPQVLAAAGMT</sequence>
<keyword evidence="2" id="KW-1185">Reference proteome</keyword>
<protein>
    <submittedName>
        <fullName evidence="1">Uncharacterized protein</fullName>
    </submittedName>
</protein>
<reference evidence="1 2" key="1">
    <citation type="submission" date="2020-08" db="EMBL/GenBank/DDBJ databases">
        <title>Sequencing the genomes of 1000 actinobacteria strains.</title>
        <authorList>
            <person name="Klenk H.-P."/>
        </authorList>
    </citation>
    <scope>NUCLEOTIDE SEQUENCE [LARGE SCALE GENOMIC DNA]</scope>
    <source>
        <strain evidence="1 2">DSM 45823</strain>
    </source>
</reference>
<dbReference type="EMBL" id="JACJII010000001">
    <property type="protein sequence ID" value="MBA9003355.1"/>
    <property type="molecule type" value="Genomic_DNA"/>
</dbReference>
<comment type="caution">
    <text evidence="1">The sequence shown here is derived from an EMBL/GenBank/DDBJ whole genome shotgun (WGS) entry which is preliminary data.</text>
</comment>
<proteinExistence type="predicted"/>
<dbReference type="RefSeq" id="WP_246442089.1">
    <property type="nucleotide sequence ID" value="NZ_JACJII010000001.1"/>
</dbReference>
<accession>A0A7W3MWT5</accession>
<dbReference type="InterPro" id="IPR037214">
    <property type="entry name" value="TROVE_dom_sf"/>
</dbReference>